<keyword evidence="12" id="KW-0333">Golgi apparatus</keyword>
<dbReference type="PANTHER" id="PTHR11675">
    <property type="entry name" value="N-ACETYLGALACTOSAMINYLTRANSFERASE"/>
    <property type="match status" value="1"/>
</dbReference>
<protein>
    <recommendedName>
        <fullName evidence="19">Ricin B lectin domain-containing protein</fullName>
    </recommendedName>
</protein>
<keyword evidence="8" id="KW-0479">Metal-binding</keyword>
<feature type="transmembrane region" description="Helical" evidence="18">
    <location>
        <begin position="18"/>
        <end position="36"/>
    </location>
</feature>
<keyword evidence="16" id="KW-0464">Manganese</keyword>
<dbReference type="OrthoDB" id="7730033at2759"/>
<keyword evidence="17" id="KW-0175">Coiled coil</keyword>
<dbReference type="FunFam" id="3.90.550.10:FF:000053">
    <property type="entry name" value="Polypeptide N-acetylgalactosaminyltransferase"/>
    <property type="match status" value="1"/>
</dbReference>
<proteinExistence type="inferred from homology"/>
<dbReference type="AlphaFoldDB" id="A0A9J6BQJ7"/>
<keyword evidence="14" id="KW-1015">Disulfide bond</keyword>
<evidence type="ECO:0000256" key="14">
    <source>
        <dbReference type="ARBA" id="ARBA00023157"/>
    </source>
</evidence>
<dbReference type="PANTHER" id="PTHR11675:SF131">
    <property type="entry name" value="POLYPEPTIDE N-ACETYLGALACTOSAMINYLTRANSFERASE 9-RELATED"/>
    <property type="match status" value="1"/>
</dbReference>
<evidence type="ECO:0000256" key="3">
    <source>
        <dbReference type="ARBA" id="ARBA00004922"/>
    </source>
</evidence>
<dbReference type="GO" id="GO:0004653">
    <property type="term" value="F:polypeptide N-acetylgalactosaminyltransferase activity"/>
    <property type="evidence" value="ECO:0007669"/>
    <property type="project" value="UniProtKB-ARBA"/>
</dbReference>
<evidence type="ECO:0000256" key="6">
    <source>
        <dbReference type="ARBA" id="ARBA00022679"/>
    </source>
</evidence>
<evidence type="ECO:0000256" key="10">
    <source>
        <dbReference type="ARBA" id="ARBA00022968"/>
    </source>
</evidence>
<dbReference type="InterPro" id="IPR001173">
    <property type="entry name" value="Glyco_trans_2-like"/>
</dbReference>
<dbReference type="InterPro" id="IPR000772">
    <property type="entry name" value="Ricin_B_lectin"/>
</dbReference>
<evidence type="ECO:0000259" key="19">
    <source>
        <dbReference type="SMART" id="SM00458"/>
    </source>
</evidence>
<keyword evidence="15" id="KW-0325">Glycoprotein</keyword>
<dbReference type="GO" id="GO:0000139">
    <property type="term" value="C:Golgi membrane"/>
    <property type="evidence" value="ECO:0007669"/>
    <property type="project" value="UniProtKB-SubCell"/>
</dbReference>
<evidence type="ECO:0000256" key="17">
    <source>
        <dbReference type="SAM" id="Coils"/>
    </source>
</evidence>
<dbReference type="InterPro" id="IPR035992">
    <property type="entry name" value="Ricin_B-like_lectins"/>
</dbReference>
<organism evidence="20 21">
    <name type="scientific">Polypedilum vanderplanki</name>
    <name type="common">Sleeping chironomid midge</name>
    <dbReference type="NCBI Taxonomy" id="319348"/>
    <lineage>
        <taxon>Eukaryota</taxon>
        <taxon>Metazoa</taxon>
        <taxon>Ecdysozoa</taxon>
        <taxon>Arthropoda</taxon>
        <taxon>Hexapoda</taxon>
        <taxon>Insecta</taxon>
        <taxon>Pterygota</taxon>
        <taxon>Neoptera</taxon>
        <taxon>Endopterygota</taxon>
        <taxon>Diptera</taxon>
        <taxon>Nematocera</taxon>
        <taxon>Chironomoidea</taxon>
        <taxon>Chironomidae</taxon>
        <taxon>Chironominae</taxon>
        <taxon>Polypedilum</taxon>
        <taxon>Polypedilum</taxon>
    </lineage>
</organism>
<keyword evidence="21" id="KW-1185">Reference proteome</keyword>
<comment type="cofactor">
    <cofactor evidence="1">
        <name>Mn(2+)</name>
        <dbReference type="ChEBI" id="CHEBI:29035"/>
    </cofactor>
</comment>
<evidence type="ECO:0000256" key="4">
    <source>
        <dbReference type="ARBA" id="ARBA00005680"/>
    </source>
</evidence>
<dbReference type="FunFam" id="3.90.550.10:FF:000021">
    <property type="entry name" value="Polypeptide N-acetylgalactosaminyltransferase"/>
    <property type="match status" value="1"/>
</dbReference>
<comment type="similarity">
    <text evidence="4">Belongs to the glycosyltransferase 2 family. GalNAc-T subfamily.</text>
</comment>
<evidence type="ECO:0000313" key="21">
    <source>
        <dbReference type="Proteomes" id="UP001107558"/>
    </source>
</evidence>
<keyword evidence="7 18" id="KW-0812">Transmembrane</keyword>
<evidence type="ECO:0000256" key="13">
    <source>
        <dbReference type="ARBA" id="ARBA00023136"/>
    </source>
</evidence>
<evidence type="ECO:0000256" key="8">
    <source>
        <dbReference type="ARBA" id="ARBA00022723"/>
    </source>
</evidence>
<keyword evidence="10" id="KW-0735">Signal-anchor</keyword>
<dbReference type="GO" id="GO:0046872">
    <property type="term" value="F:metal ion binding"/>
    <property type="evidence" value="ECO:0007669"/>
    <property type="project" value="UniProtKB-KW"/>
</dbReference>
<dbReference type="EMBL" id="JADBJN010000003">
    <property type="protein sequence ID" value="KAG5672039.1"/>
    <property type="molecule type" value="Genomic_DNA"/>
</dbReference>
<accession>A0A9J6BQJ7</accession>
<feature type="coiled-coil region" evidence="17">
    <location>
        <begin position="58"/>
        <end position="85"/>
    </location>
</feature>
<feature type="domain" description="Ricin B lectin" evidence="19">
    <location>
        <begin position="1093"/>
        <end position="1206"/>
    </location>
</feature>
<sequence length="1213" mass="141516">MFEYQRYRNHHRRQIKTILKIIIFITLLWWLFIFGFRQNENDIDNGIVEQLDRNQIEKSNLYAENEDQDKEALELEKNQDEIMKEFLHRQKENMKFEEEKIKKEISFGSIKSALNNMDLFSLNDLLGDYAKEIRKEDFKEIFGDLSNINVFDVVGKANNFIDNAKEKIENESEKPKEKEKAIAIKIPQNEIIIHKKEETTIKDEEQNLEDSRPDEIVDEEKEPFGHYGKAVTLPSDIPENIKKLVEEGWKNHEFNEYVSNLIPINRTLRDFRSDYCRDMQNVYSKNVPKVSIVMVFHNEAWSTLMRSIQSILNRTPEEVIHEIILVDDCSTMEHLKVQLDEFVKTNIKIRLIRLPERKGLIYARNIGASEAKSEILVFLDSHIECTKGWIEPLIDRVILNATTIAVPVIEIINDQTFALEPKDHPTYVTLGGFSWNLQFRWFHKQTSELKEPQAPIKSPTMAGGLFAIASKFFKHLGMYDPDLDLWGGENLELSFKAWMCGGSIEIIPCSHVGHVFRKKSPYVWRTGVDVLRKNSLRVAKVWMDDYAVFYNYATGFEKTDYGNISARVKLRQDLQCKSFRWYLKNVYPEKKVPSEGIAYGQIQNLGYGAKMCLDGKAAKDSPSLTVKYCHGLGGNQFWQYDGEIARDNYCVTYDAHNLMTQHCKRSSKQLFTYDPDEKQIYIHHSETVEIDSEERKLNEKFKASFIVNLVKPPLNVFGNNVVVGELGEPVHLPSNLSDEIKKLIDDGWKKHEFNQYISDLISVKRTLNDFRIDECKNLIYLKELPQTSVIITFYNEAWSTLLRTVHSVLDRGGDHVLEVILVDDFSDMVHLKDPLDSYFKNFHKVKIIRMSFRVGLIKSRINGFLESKGEIVTFLDSHCECADGWLEPLLAKVAEDNQIVVVPVIDTIDVNTFEYQWIKSINSIPIGGFDWTLNFKWALNFVENQIPTLPIRTPVMSGGLFAINRHFFIRLGLYDPELDIWGGENLELSFKTWMCGGTLEIIPCSHVGHVFRSKSPYNKDIAGRNAMKRNLIRVAQVWMDDYAKFFLMRIHARENDYTDVSMRLFKKEECKSFKWYLQNIYPSQFDVAEAIAQGKMRNSKFNAICLEMNAQSYKLEKCRDRREQFIVLTDKNELRRDDYCLSLHKNGQIKLDYCFGLESEHVWQYDKNSHFLKHTLVQNCLSIDIESNSLIMENCSDSIVQQWTFDFIKNFHY</sequence>
<keyword evidence="11 18" id="KW-1133">Transmembrane helix</keyword>
<evidence type="ECO:0000256" key="2">
    <source>
        <dbReference type="ARBA" id="ARBA00004323"/>
    </source>
</evidence>
<evidence type="ECO:0000256" key="9">
    <source>
        <dbReference type="ARBA" id="ARBA00022734"/>
    </source>
</evidence>
<dbReference type="CDD" id="cd02510">
    <property type="entry name" value="pp-GalNAc-T"/>
    <property type="match status" value="2"/>
</dbReference>
<dbReference type="Gene3D" id="2.80.10.50">
    <property type="match status" value="2"/>
</dbReference>
<evidence type="ECO:0000256" key="5">
    <source>
        <dbReference type="ARBA" id="ARBA00022676"/>
    </source>
</evidence>
<evidence type="ECO:0000256" key="11">
    <source>
        <dbReference type="ARBA" id="ARBA00022989"/>
    </source>
</evidence>
<gene>
    <name evidence="20" type="ORF">PVAND_002201</name>
</gene>
<comment type="caution">
    <text evidence="20">The sequence shown here is derived from an EMBL/GenBank/DDBJ whole genome shotgun (WGS) entry which is preliminary data.</text>
</comment>
<dbReference type="Pfam" id="PF00535">
    <property type="entry name" value="Glycos_transf_2"/>
    <property type="match status" value="2"/>
</dbReference>
<keyword evidence="13 18" id="KW-0472">Membrane</keyword>
<dbReference type="InterPro" id="IPR045885">
    <property type="entry name" value="GalNAc-T"/>
</dbReference>
<dbReference type="GO" id="GO:0030246">
    <property type="term" value="F:carbohydrate binding"/>
    <property type="evidence" value="ECO:0007669"/>
    <property type="project" value="UniProtKB-KW"/>
</dbReference>
<reference evidence="20" key="1">
    <citation type="submission" date="2021-03" db="EMBL/GenBank/DDBJ databases">
        <title>Chromosome level genome of the anhydrobiotic midge Polypedilum vanderplanki.</title>
        <authorList>
            <person name="Yoshida Y."/>
            <person name="Kikawada T."/>
            <person name="Gusev O."/>
        </authorList>
    </citation>
    <scope>NUCLEOTIDE SEQUENCE</scope>
    <source>
        <strain evidence="20">NIAS01</strain>
        <tissue evidence="20">Whole body or cell culture</tissue>
    </source>
</reference>
<dbReference type="SUPFAM" id="SSF53448">
    <property type="entry name" value="Nucleotide-diphospho-sugar transferases"/>
    <property type="match status" value="2"/>
</dbReference>
<dbReference type="Pfam" id="PF00652">
    <property type="entry name" value="Ricin_B_lectin"/>
    <property type="match status" value="2"/>
</dbReference>
<name>A0A9J6BQJ7_POLVA</name>
<comment type="pathway">
    <text evidence="3">Protein modification; protein glycosylation.</text>
</comment>
<keyword evidence="5" id="KW-0328">Glycosyltransferase</keyword>
<dbReference type="Gene3D" id="3.90.550.10">
    <property type="entry name" value="Spore Coat Polysaccharide Biosynthesis Protein SpsA, Chain A"/>
    <property type="match status" value="2"/>
</dbReference>
<evidence type="ECO:0000256" key="12">
    <source>
        <dbReference type="ARBA" id="ARBA00023034"/>
    </source>
</evidence>
<evidence type="ECO:0000256" key="16">
    <source>
        <dbReference type="ARBA" id="ARBA00023211"/>
    </source>
</evidence>
<dbReference type="Proteomes" id="UP001107558">
    <property type="component" value="Chromosome 3"/>
</dbReference>
<evidence type="ECO:0000256" key="15">
    <source>
        <dbReference type="ARBA" id="ARBA00023180"/>
    </source>
</evidence>
<comment type="subcellular location">
    <subcellularLocation>
        <location evidence="2">Golgi apparatus membrane</location>
        <topology evidence="2">Single-pass type II membrane protein</topology>
    </subcellularLocation>
</comment>
<evidence type="ECO:0000256" key="18">
    <source>
        <dbReference type="SAM" id="Phobius"/>
    </source>
</evidence>
<evidence type="ECO:0000256" key="1">
    <source>
        <dbReference type="ARBA" id="ARBA00001936"/>
    </source>
</evidence>
<dbReference type="GO" id="GO:0006493">
    <property type="term" value="P:protein O-linked glycosylation"/>
    <property type="evidence" value="ECO:0007669"/>
    <property type="project" value="TreeGrafter"/>
</dbReference>
<keyword evidence="9" id="KW-0430">Lectin</keyword>
<evidence type="ECO:0000313" key="20">
    <source>
        <dbReference type="EMBL" id="KAG5672039.1"/>
    </source>
</evidence>
<dbReference type="InterPro" id="IPR029044">
    <property type="entry name" value="Nucleotide-diphossugar_trans"/>
</dbReference>
<evidence type="ECO:0000256" key="7">
    <source>
        <dbReference type="ARBA" id="ARBA00022692"/>
    </source>
</evidence>
<dbReference type="SMART" id="SM00458">
    <property type="entry name" value="RICIN"/>
    <property type="match status" value="2"/>
</dbReference>
<dbReference type="PROSITE" id="PS50231">
    <property type="entry name" value="RICIN_B_LECTIN"/>
    <property type="match status" value="2"/>
</dbReference>
<dbReference type="SUPFAM" id="SSF50370">
    <property type="entry name" value="Ricin B-like lectins"/>
    <property type="match status" value="2"/>
</dbReference>
<keyword evidence="6" id="KW-0808">Transferase</keyword>
<feature type="domain" description="Ricin B lectin" evidence="19">
    <location>
        <begin position="599"/>
        <end position="704"/>
    </location>
</feature>